<comment type="caution">
    <text evidence="2">The sequence shown here is derived from an EMBL/GenBank/DDBJ whole genome shotgun (WGS) entry which is preliminary data.</text>
</comment>
<name>A0AAW0ALQ0_9AGAR</name>
<protein>
    <submittedName>
        <fullName evidence="2">Uncharacterized protein</fullName>
    </submittedName>
</protein>
<reference evidence="2 3" key="1">
    <citation type="journal article" date="2024" name="J Genomics">
        <title>Draft genome sequencing and assembly of Favolaschia claudopus CIRM-BRFM 2984 isolated from oak limbs.</title>
        <authorList>
            <person name="Navarro D."/>
            <person name="Drula E."/>
            <person name="Chaduli D."/>
            <person name="Cazenave R."/>
            <person name="Ahrendt S."/>
            <person name="Wang J."/>
            <person name="Lipzen A."/>
            <person name="Daum C."/>
            <person name="Barry K."/>
            <person name="Grigoriev I.V."/>
            <person name="Favel A."/>
            <person name="Rosso M.N."/>
            <person name="Martin F."/>
        </authorList>
    </citation>
    <scope>NUCLEOTIDE SEQUENCE [LARGE SCALE GENOMIC DNA]</scope>
    <source>
        <strain evidence="2 3">CIRM-BRFM 2984</strain>
    </source>
</reference>
<accession>A0AAW0ALQ0</accession>
<feature type="region of interest" description="Disordered" evidence="1">
    <location>
        <begin position="284"/>
        <end position="305"/>
    </location>
</feature>
<feature type="region of interest" description="Disordered" evidence="1">
    <location>
        <begin position="341"/>
        <end position="363"/>
    </location>
</feature>
<dbReference type="Proteomes" id="UP001362999">
    <property type="component" value="Unassembled WGS sequence"/>
</dbReference>
<gene>
    <name evidence="2" type="ORF">R3P38DRAFT_2788118</name>
</gene>
<organism evidence="2 3">
    <name type="scientific">Favolaschia claudopus</name>
    <dbReference type="NCBI Taxonomy" id="2862362"/>
    <lineage>
        <taxon>Eukaryota</taxon>
        <taxon>Fungi</taxon>
        <taxon>Dikarya</taxon>
        <taxon>Basidiomycota</taxon>
        <taxon>Agaricomycotina</taxon>
        <taxon>Agaricomycetes</taxon>
        <taxon>Agaricomycetidae</taxon>
        <taxon>Agaricales</taxon>
        <taxon>Marasmiineae</taxon>
        <taxon>Mycenaceae</taxon>
        <taxon>Favolaschia</taxon>
    </lineage>
</organism>
<proteinExistence type="predicted"/>
<dbReference type="AlphaFoldDB" id="A0AAW0ALQ0"/>
<evidence type="ECO:0000256" key="1">
    <source>
        <dbReference type="SAM" id="MobiDB-lite"/>
    </source>
</evidence>
<dbReference type="EMBL" id="JAWWNJ010000058">
    <property type="protein sequence ID" value="KAK7013857.1"/>
    <property type="molecule type" value="Genomic_DNA"/>
</dbReference>
<feature type="region of interest" description="Disordered" evidence="1">
    <location>
        <begin position="1"/>
        <end position="30"/>
    </location>
</feature>
<evidence type="ECO:0000313" key="2">
    <source>
        <dbReference type="EMBL" id="KAK7013857.1"/>
    </source>
</evidence>
<sequence length="363" mass="39921">MKISQLLCCPPPPQGPQTEELKGAPHASSDTDVEIVDSQVIIARLVLSRRLSGLVLCPLVLEPGAAALSAGKRGTIALRASTTRKPDGSRGRKEGYIIAEVPSRNKQALYRHATYQDVWDRWKKRRIPPEMQIQPPARPPAAGTAKCIDSHAKRENKWWRENKRGRYTKRSEFITGKQLKKSTQRVCLDVLGAAAFELGFEQIVQMRQNFTRNQSRASSNTQRSHASALLFRSRYASGRRELEGQREKNTIKLAETGRERRYGLYSGGAEGGMKGQGGSRCCYGAPSPERNSPPCTRGRDNARRKAQENGGMLLASARRPVGVQNLPDCARTVALLTREPAAHSAGDSSSANIDANPGIPWTS</sequence>
<keyword evidence="3" id="KW-1185">Reference proteome</keyword>
<evidence type="ECO:0000313" key="3">
    <source>
        <dbReference type="Proteomes" id="UP001362999"/>
    </source>
</evidence>